<feature type="compositionally biased region" description="Low complexity" evidence="1">
    <location>
        <begin position="25"/>
        <end position="40"/>
    </location>
</feature>
<feature type="compositionally biased region" description="Pro residues" evidence="1">
    <location>
        <begin position="94"/>
        <end position="104"/>
    </location>
</feature>
<dbReference type="AlphaFoldDB" id="A0A645J2S2"/>
<evidence type="ECO:0000313" key="2">
    <source>
        <dbReference type="EMBL" id="MPN57019.1"/>
    </source>
</evidence>
<organism evidence="2">
    <name type="scientific">bioreactor metagenome</name>
    <dbReference type="NCBI Taxonomy" id="1076179"/>
    <lineage>
        <taxon>unclassified sequences</taxon>
        <taxon>metagenomes</taxon>
        <taxon>ecological metagenomes</taxon>
    </lineage>
</organism>
<dbReference type="EMBL" id="VSSQ01128057">
    <property type="protein sequence ID" value="MPN57019.1"/>
    <property type="molecule type" value="Genomic_DNA"/>
</dbReference>
<feature type="region of interest" description="Disordered" evidence="1">
    <location>
        <begin position="94"/>
        <end position="126"/>
    </location>
</feature>
<feature type="region of interest" description="Disordered" evidence="1">
    <location>
        <begin position="25"/>
        <end position="45"/>
    </location>
</feature>
<reference evidence="2" key="1">
    <citation type="submission" date="2019-08" db="EMBL/GenBank/DDBJ databases">
        <authorList>
            <person name="Kucharzyk K."/>
            <person name="Murdoch R.W."/>
            <person name="Higgins S."/>
            <person name="Loffler F."/>
        </authorList>
    </citation>
    <scope>NUCLEOTIDE SEQUENCE</scope>
</reference>
<feature type="compositionally biased region" description="Polar residues" evidence="1">
    <location>
        <begin position="107"/>
        <end position="119"/>
    </location>
</feature>
<comment type="caution">
    <text evidence="2">The sequence shown here is derived from an EMBL/GenBank/DDBJ whole genome shotgun (WGS) entry which is preliminary data.</text>
</comment>
<evidence type="ECO:0000256" key="1">
    <source>
        <dbReference type="SAM" id="MobiDB-lite"/>
    </source>
</evidence>
<accession>A0A645J2S2</accession>
<gene>
    <name evidence="2" type="ORF">SDC9_204713</name>
</gene>
<sequence>MRSWLSLMASSVPPRPSYFLGTASRSMVSPSASSPMATATPPAPKSLQRLMSRVTAPSRNSRCNRRSMGALPFCTSAPQVSKLSAVCALEEPVAPPMPSRPVRPPSNTITSPGSGTSRRTLAAGVAPSTAPISMRFAA</sequence>
<name>A0A645J2S2_9ZZZZ</name>
<proteinExistence type="predicted"/>
<protein>
    <submittedName>
        <fullName evidence="2">Uncharacterized protein</fullName>
    </submittedName>
</protein>